<evidence type="ECO:0000256" key="3">
    <source>
        <dbReference type="ARBA" id="ARBA00022448"/>
    </source>
</evidence>
<sequence length="486" mass="52803">MGTTGTAVLAALPATFSFFIFHRHKMTIATIRRSSQSIDIEKPGGYTRSEVVSWALVLLVWLSNLLFAGFIFGWASMLLMLQEENQYAERCTPETINPSTGRCADQDAKLSLIYGVAQFLLSFCSLPTGIVLDKVGPMWMTVVAGVFAVAGYLLMAVSDSATFDAFVFGYGLLGMSGSATLLASYRAGFVLLRWQTAIIAGVCCLFDGSAVMPSVLYAIHKSGGYSRQSLLYFYAGVAFVVYFSLVALWCIIERQNRVLEGTIDSVSDNSDPEAALSPSYGVLQEERPLAESPLLTQLKSFEFRFLLTFTAVHNLQSSYYFGTVNQTLANYDDTSKVYTKAFGWILPAGFIFIPVIDWVVGRYGLPASMGLTTALCIGYHIVSLIPVLALQVVSFILFTAFRAMFYSNVAACGAATFGSVNMGKIIGAVNTAAAIVALLEIPLVEAAHGGLGPWRVIYSISLGLAILMLPLVELYRRRVKTSEATN</sequence>
<keyword evidence="10" id="KW-1185">Reference proteome</keyword>
<keyword evidence="6 8" id="KW-1133">Transmembrane helix</keyword>
<feature type="transmembrane region" description="Helical" evidence="8">
    <location>
        <begin position="6"/>
        <end position="23"/>
    </location>
</feature>
<feature type="transmembrane region" description="Helical" evidence="8">
    <location>
        <begin position="51"/>
        <end position="75"/>
    </location>
</feature>
<dbReference type="GO" id="GO:0006865">
    <property type="term" value="P:amino acid transport"/>
    <property type="evidence" value="ECO:0007669"/>
    <property type="project" value="UniProtKB-KW"/>
</dbReference>
<dbReference type="GeneID" id="24132270"/>
<protein>
    <recommendedName>
        <fullName evidence="11">Major facilitator superfamily (MFS) profile domain-containing protein</fullName>
    </recommendedName>
</protein>
<dbReference type="OrthoDB" id="67269at2759"/>
<comment type="similarity">
    <text evidence="2">Belongs to the SLC43A transporter (TC 2.A.1.44) family.</text>
</comment>
<name>A0A067C635_SAPPC</name>
<keyword evidence="4 8" id="KW-0812">Transmembrane</keyword>
<evidence type="ECO:0000256" key="1">
    <source>
        <dbReference type="ARBA" id="ARBA00004141"/>
    </source>
</evidence>
<dbReference type="SUPFAM" id="SSF103473">
    <property type="entry name" value="MFS general substrate transporter"/>
    <property type="match status" value="1"/>
</dbReference>
<comment type="subcellular location">
    <subcellularLocation>
        <location evidence="1">Membrane</location>
        <topology evidence="1">Multi-pass membrane protein</topology>
    </subcellularLocation>
</comment>
<evidence type="ECO:0008006" key="11">
    <source>
        <dbReference type="Google" id="ProtNLM"/>
    </source>
</evidence>
<feature type="transmembrane region" description="Helical" evidence="8">
    <location>
        <begin position="197"/>
        <end position="219"/>
    </location>
</feature>
<reference evidence="9 10" key="1">
    <citation type="journal article" date="2013" name="PLoS Genet.">
        <title>Distinctive expansion of potential virulence genes in the genome of the oomycete fish pathogen Saprolegnia parasitica.</title>
        <authorList>
            <person name="Jiang R.H."/>
            <person name="de Bruijn I."/>
            <person name="Haas B.J."/>
            <person name="Belmonte R."/>
            <person name="Lobach L."/>
            <person name="Christie J."/>
            <person name="van den Ackerveken G."/>
            <person name="Bottin A."/>
            <person name="Bulone V."/>
            <person name="Diaz-Moreno S.M."/>
            <person name="Dumas B."/>
            <person name="Fan L."/>
            <person name="Gaulin E."/>
            <person name="Govers F."/>
            <person name="Grenville-Briggs L.J."/>
            <person name="Horner N.R."/>
            <person name="Levin J.Z."/>
            <person name="Mammella M."/>
            <person name="Meijer H.J."/>
            <person name="Morris P."/>
            <person name="Nusbaum C."/>
            <person name="Oome S."/>
            <person name="Phillips A.J."/>
            <person name="van Rooyen D."/>
            <person name="Rzeszutek E."/>
            <person name="Saraiva M."/>
            <person name="Secombes C.J."/>
            <person name="Seidl M.F."/>
            <person name="Snel B."/>
            <person name="Stassen J.H."/>
            <person name="Sykes S."/>
            <person name="Tripathy S."/>
            <person name="van den Berg H."/>
            <person name="Vega-Arreguin J.C."/>
            <person name="Wawra S."/>
            <person name="Young S.K."/>
            <person name="Zeng Q."/>
            <person name="Dieguez-Uribeondo J."/>
            <person name="Russ C."/>
            <person name="Tyler B.M."/>
            <person name="van West P."/>
        </authorList>
    </citation>
    <scope>NUCLEOTIDE SEQUENCE [LARGE SCALE GENOMIC DNA]</scope>
    <source>
        <strain evidence="9 10">CBS 223.65</strain>
    </source>
</reference>
<accession>A0A067C635</accession>
<dbReference type="PANTHER" id="PTHR20772">
    <property type="entry name" value="PROTEIN FMP42"/>
    <property type="match status" value="1"/>
</dbReference>
<evidence type="ECO:0000256" key="5">
    <source>
        <dbReference type="ARBA" id="ARBA00022970"/>
    </source>
</evidence>
<dbReference type="GO" id="GO:0022857">
    <property type="term" value="F:transmembrane transporter activity"/>
    <property type="evidence" value="ECO:0007669"/>
    <property type="project" value="InterPro"/>
</dbReference>
<dbReference type="KEGG" id="spar:SPRG_10147"/>
<evidence type="ECO:0000313" key="10">
    <source>
        <dbReference type="Proteomes" id="UP000030745"/>
    </source>
</evidence>
<dbReference type="GO" id="GO:0016020">
    <property type="term" value="C:membrane"/>
    <property type="evidence" value="ECO:0007669"/>
    <property type="project" value="UniProtKB-SubCell"/>
</dbReference>
<dbReference type="InterPro" id="IPR036259">
    <property type="entry name" value="MFS_trans_sf"/>
</dbReference>
<feature type="transmembrane region" description="Helical" evidence="8">
    <location>
        <begin position="112"/>
        <end position="132"/>
    </location>
</feature>
<dbReference type="InterPro" id="IPR052599">
    <property type="entry name" value="SLC43A_AATransporter"/>
</dbReference>
<evidence type="ECO:0000256" key="4">
    <source>
        <dbReference type="ARBA" id="ARBA00022692"/>
    </source>
</evidence>
<feature type="transmembrane region" description="Helical" evidence="8">
    <location>
        <begin position="231"/>
        <end position="252"/>
    </location>
</feature>
<feature type="transmembrane region" description="Helical" evidence="8">
    <location>
        <begin position="341"/>
        <end position="360"/>
    </location>
</feature>
<feature type="transmembrane region" description="Helical" evidence="8">
    <location>
        <begin position="139"/>
        <end position="157"/>
    </location>
</feature>
<feature type="transmembrane region" description="Helical" evidence="8">
    <location>
        <begin position="425"/>
        <end position="444"/>
    </location>
</feature>
<dbReference type="RefSeq" id="XP_012204683.1">
    <property type="nucleotide sequence ID" value="XM_012349293.1"/>
</dbReference>
<keyword evidence="3" id="KW-0813">Transport</keyword>
<keyword evidence="5" id="KW-0029">Amino-acid transport</keyword>
<dbReference type="OMA" id="IQMLRLN"/>
<proteinExistence type="inferred from homology"/>
<gene>
    <name evidence="9" type="ORF">SPRG_10147</name>
</gene>
<dbReference type="Pfam" id="PF07690">
    <property type="entry name" value="MFS_1"/>
    <property type="match status" value="1"/>
</dbReference>
<feature type="transmembrane region" description="Helical" evidence="8">
    <location>
        <begin position="367"/>
        <end position="389"/>
    </location>
</feature>
<evidence type="ECO:0000256" key="6">
    <source>
        <dbReference type="ARBA" id="ARBA00022989"/>
    </source>
</evidence>
<organism evidence="9 10">
    <name type="scientific">Saprolegnia parasitica (strain CBS 223.65)</name>
    <dbReference type="NCBI Taxonomy" id="695850"/>
    <lineage>
        <taxon>Eukaryota</taxon>
        <taxon>Sar</taxon>
        <taxon>Stramenopiles</taxon>
        <taxon>Oomycota</taxon>
        <taxon>Saprolegniomycetes</taxon>
        <taxon>Saprolegniales</taxon>
        <taxon>Saprolegniaceae</taxon>
        <taxon>Saprolegnia</taxon>
    </lineage>
</organism>
<evidence type="ECO:0000256" key="8">
    <source>
        <dbReference type="SAM" id="Phobius"/>
    </source>
</evidence>
<dbReference type="PANTHER" id="PTHR20772:SF2">
    <property type="entry name" value="PROTEIN FMP42"/>
    <property type="match status" value="1"/>
</dbReference>
<dbReference type="Gene3D" id="1.20.1250.20">
    <property type="entry name" value="MFS general substrate transporter like domains"/>
    <property type="match status" value="1"/>
</dbReference>
<evidence type="ECO:0000256" key="7">
    <source>
        <dbReference type="ARBA" id="ARBA00023136"/>
    </source>
</evidence>
<dbReference type="InterPro" id="IPR011701">
    <property type="entry name" value="MFS"/>
</dbReference>
<feature type="transmembrane region" description="Helical" evidence="8">
    <location>
        <begin position="456"/>
        <end position="475"/>
    </location>
</feature>
<dbReference type="STRING" id="695850.A0A067C635"/>
<dbReference type="Proteomes" id="UP000030745">
    <property type="component" value="Unassembled WGS sequence"/>
</dbReference>
<dbReference type="VEuPathDB" id="FungiDB:SPRG_10147"/>
<feature type="transmembrane region" description="Helical" evidence="8">
    <location>
        <begin position="163"/>
        <end position="185"/>
    </location>
</feature>
<keyword evidence="7 8" id="KW-0472">Membrane</keyword>
<dbReference type="AlphaFoldDB" id="A0A067C635"/>
<dbReference type="EMBL" id="KK583240">
    <property type="protein sequence ID" value="KDO24615.1"/>
    <property type="molecule type" value="Genomic_DNA"/>
</dbReference>
<evidence type="ECO:0000256" key="2">
    <source>
        <dbReference type="ARBA" id="ARBA00006595"/>
    </source>
</evidence>
<evidence type="ECO:0000313" key="9">
    <source>
        <dbReference type="EMBL" id="KDO24615.1"/>
    </source>
</evidence>